<evidence type="ECO:0000256" key="7">
    <source>
        <dbReference type="ARBA" id="ARBA00023163"/>
    </source>
</evidence>
<dbReference type="SUPFAM" id="SSF57667">
    <property type="entry name" value="beta-beta-alpha zinc fingers"/>
    <property type="match status" value="1"/>
</dbReference>
<dbReference type="FunFam" id="3.30.160.60:FF:000072">
    <property type="entry name" value="zinc finger protein 143 isoform X1"/>
    <property type="match status" value="1"/>
</dbReference>
<keyword evidence="5 10" id="KW-0862">Zinc</keyword>
<keyword evidence="6" id="KW-0805">Transcription regulation</keyword>
<evidence type="ECO:0000256" key="8">
    <source>
        <dbReference type="ARBA" id="ARBA00023242"/>
    </source>
</evidence>
<feature type="binding site" evidence="10">
    <location>
        <position position="19"/>
    </location>
    <ligand>
        <name>Zn(2+)</name>
        <dbReference type="ChEBI" id="CHEBI:29105"/>
    </ligand>
</feature>
<protein>
    <submittedName>
        <fullName evidence="14">Jg19709 protein</fullName>
    </submittedName>
</protein>
<accession>A0A8S4R625</accession>
<comment type="caution">
    <text evidence="14">The sequence shown here is derived from an EMBL/GenBank/DDBJ whole genome shotgun (WGS) entry which is preliminary data.</text>
</comment>
<evidence type="ECO:0000313" key="14">
    <source>
        <dbReference type="EMBL" id="CAH2229576.1"/>
    </source>
</evidence>
<dbReference type="Gene3D" id="3.30.160.60">
    <property type="entry name" value="Classic Zinc Finger"/>
    <property type="match status" value="2"/>
</dbReference>
<dbReference type="EMBL" id="CAKXAJ010024725">
    <property type="protein sequence ID" value="CAH2229576.1"/>
    <property type="molecule type" value="Genomic_DNA"/>
</dbReference>
<keyword evidence="4 9" id="KW-0863">Zinc-finger</keyword>
<evidence type="ECO:0000256" key="4">
    <source>
        <dbReference type="ARBA" id="ARBA00022771"/>
    </source>
</evidence>
<dbReference type="InterPro" id="IPR013087">
    <property type="entry name" value="Znf_C2H2_type"/>
</dbReference>
<dbReference type="PANTHER" id="PTHR10032">
    <property type="entry name" value="ZINC FINGER PROTEIN WITH KRAB AND SCAN DOMAINS"/>
    <property type="match status" value="1"/>
</dbReference>
<dbReference type="Gene3D" id="3.40.1800.20">
    <property type="match status" value="1"/>
</dbReference>
<dbReference type="PANTHER" id="PTHR10032:SF271">
    <property type="entry name" value="RH12261P-RELATED"/>
    <property type="match status" value="1"/>
</dbReference>
<dbReference type="InterPro" id="IPR036236">
    <property type="entry name" value="Znf_C2H2_sf"/>
</dbReference>
<feature type="domain" description="C2H2-type" evidence="12">
    <location>
        <begin position="225"/>
        <end position="251"/>
    </location>
</feature>
<dbReference type="Pfam" id="PF07776">
    <property type="entry name" value="zf-AD"/>
    <property type="match status" value="1"/>
</dbReference>
<evidence type="ECO:0000259" key="13">
    <source>
        <dbReference type="PROSITE" id="PS51915"/>
    </source>
</evidence>
<dbReference type="PROSITE" id="PS50157">
    <property type="entry name" value="ZINC_FINGER_C2H2_2"/>
    <property type="match status" value="3"/>
</dbReference>
<keyword evidence="15" id="KW-1185">Reference proteome</keyword>
<feature type="binding site" evidence="10">
    <location>
        <position position="16"/>
    </location>
    <ligand>
        <name>Zn(2+)</name>
        <dbReference type="ChEBI" id="CHEBI:29105"/>
    </ligand>
</feature>
<evidence type="ECO:0000256" key="11">
    <source>
        <dbReference type="SAM" id="MobiDB-lite"/>
    </source>
</evidence>
<name>A0A8S4R625_9NEOP</name>
<evidence type="ECO:0000313" key="15">
    <source>
        <dbReference type="Proteomes" id="UP000838756"/>
    </source>
</evidence>
<evidence type="ECO:0000256" key="10">
    <source>
        <dbReference type="PROSITE-ProRule" id="PRU01263"/>
    </source>
</evidence>
<feature type="domain" description="C2H2-type" evidence="12">
    <location>
        <begin position="195"/>
        <end position="224"/>
    </location>
</feature>
<dbReference type="PROSITE" id="PS51915">
    <property type="entry name" value="ZAD"/>
    <property type="match status" value="1"/>
</dbReference>
<dbReference type="GO" id="GO:0005634">
    <property type="term" value="C:nucleus"/>
    <property type="evidence" value="ECO:0007669"/>
    <property type="project" value="UniProtKB-SubCell"/>
</dbReference>
<keyword evidence="7" id="KW-0804">Transcription</keyword>
<dbReference type="SMART" id="SM00355">
    <property type="entry name" value="ZnF_C2H2"/>
    <property type="match status" value="3"/>
</dbReference>
<evidence type="ECO:0000256" key="5">
    <source>
        <dbReference type="ARBA" id="ARBA00022833"/>
    </source>
</evidence>
<dbReference type="AlphaFoldDB" id="A0A8S4R625"/>
<reference evidence="14" key="1">
    <citation type="submission" date="2022-03" db="EMBL/GenBank/DDBJ databases">
        <authorList>
            <person name="Lindestad O."/>
        </authorList>
    </citation>
    <scope>NUCLEOTIDE SEQUENCE</scope>
</reference>
<dbReference type="GO" id="GO:0000978">
    <property type="term" value="F:RNA polymerase II cis-regulatory region sequence-specific DNA binding"/>
    <property type="evidence" value="ECO:0007669"/>
    <property type="project" value="TreeGrafter"/>
</dbReference>
<keyword evidence="2 10" id="KW-0479">Metal-binding</keyword>
<sequence>MELEQKKKNIMFYETCRLCLDEHGHCDIFERDGLSEDIHRCIGVKVKLSDNLPQRICKTCLDIVEKATKLSVTAKKNEHHLKILFCDEEQEPKDTGQEPIENVTSTHFGEENSCYEKHSAIENFLKVRMDLFDSSVAEDTLMTSKGDCNQPDSSQKSDKSKKPDRSSENICSICSKKFDTYRKMYHHSRLHNKNYVCPLDACGKRFSTKGDIAKHLRTHTGEKPFHCDLCDKSFAQRVTLRSHKESLHNGS</sequence>
<feature type="binding site" evidence="10">
    <location>
        <position position="57"/>
    </location>
    <ligand>
        <name>Zn(2+)</name>
        <dbReference type="ChEBI" id="CHEBI:29105"/>
    </ligand>
</feature>
<dbReference type="FunFam" id="3.30.160.60:FF:001289">
    <property type="entry name" value="Zinc finger protein 574"/>
    <property type="match status" value="1"/>
</dbReference>
<dbReference type="SUPFAM" id="SSF57716">
    <property type="entry name" value="Glucocorticoid receptor-like (DNA-binding domain)"/>
    <property type="match status" value="1"/>
</dbReference>
<evidence type="ECO:0000256" key="2">
    <source>
        <dbReference type="ARBA" id="ARBA00022723"/>
    </source>
</evidence>
<keyword evidence="8" id="KW-0539">Nucleus</keyword>
<dbReference type="Pfam" id="PF00096">
    <property type="entry name" value="zf-C2H2"/>
    <property type="match status" value="2"/>
</dbReference>
<dbReference type="SMART" id="SM00868">
    <property type="entry name" value="zf-AD"/>
    <property type="match status" value="1"/>
</dbReference>
<evidence type="ECO:0000256" key="3">
    <source>
        <dbReference type="ARBA" id="ARBA00022737"/>
    </source>
</evidence>
<dbReference type="Proteomes" id="UP000838756">
    <property type="component" value="Unassembled WGS sequence"/>
</dbReference>
<dbReference type="InterPro" id="IPR012934">
    <property type="entry name" value="Znf_AD"/>
</dbReference>
<dbReference type="GO" id="GO:0009913">
    <property type="term" value="P:epidermal cell differentiation"/>
    <property type="evidence" value="ECO:0007669"/>
    <property type="project" value="TreeGrafter"/>
</dbReference>
<feature type="binding site" evidence="10">
    <location>
        <position position="60"/>
    </location>
    <ligand>
        <name>Zn(2+)</name>
        <dbReference type="ChEBI" id="CHEBI:29105"/>
    </ligand>
</feature>
<evidence type="ECO:0000256" key="9">
    <source>
        <dbReference type="PROSITE-ProRule" id="PRU00042"/>
    </source>
</evidence>
<organism evidence="14 15">
    <name type="scientific">Pararge aegeria aegeria</name>
    <dbReference type="NCBI Taxonomy" id="348720"/>
    <lineage>
        <taxon>Eukaryota</taxon>
        <taxon>Metazoa</taxon>
        <taxon>Ecdysozoa</taxon>
        <taxon>Arthropoda</taxon>
        <taxon>Hexapoda</taxon>
        <taxon>Insecta</taxon>
        <taxon>Pterygota</taxon>
        <taxon>Neoptera</taxon>
        <taxon>Endopterygota</taxon>
        <taxon>Lepidoptera</taxon>
        <taxon>Glossata</taxon>
        <taxon>Ditrysia</taxon>
        <taxon>Papilionoidea</taxon>
        <taxon>Nymphalidae</taxon>
        <taxon>Satyrinae</taxon>
        <taxon>Satyrini</taxon>
        <taxon>Parargina</taxon>
        <taxon>Pararge</taxon>
    </lineage>
</organism>
<dbReference type="GO" id="GO:0000981">
    <property type="term" value="F:DNA-binding transcription factor activity, RNA polymerase II-specific"/>
    <property type="evidence" value="ECO:0007669"/>
    <property type="project" value="TreeGrafter"/>
</dbReference>
<evidence type="ECO:0000256" key="6">
    <source>
        <dbReference type="ARBA" id="ARBA00023015"/>
    </source>
</evidence>
<dbReference type="OrthoDB" id="8113227at2759"/>
<feature type="compositionally biased region" description="Basic and acidic residues" evidence="11">
    <location>
        <begin position="155"/>
        <end position="167"/>
    </location>
</feature>
<keyword evidence="3" id="KW-0677">Repeat</keyword>
<evidence type="ECO:0000256" key="1">
    <source>
        <dbReference type="ARBA" id="ARBA00004123"/>
    </source>
</evidence>
<dbReference type="PROSITE" id="PS00028">
    <property type="entry name" value="ZINC_FINGER_C2H2_1"/>
    <property type="match status" value="2"/>
</dbReference>
<evidence type="ECO:0000259" key="12">
    <source>
        <dbReference type="PROSITE" id="PS50157"/>
    </source>
</evidence>
<feature type="domain" description="C2H2-type" evidence="12">
    <location>
        <begin position="169"/>
        <end position="196"/>
    </location>
</feature>
<feature type="region of interest" description="Disordered" evidence="11">
    <location>
        <begin position="143"/>
        <end position="167"/>
    </location>
</feature>
<comment type="subcellular location">
    <subcellularLocation>
        <location evidence="1">Nucleus</location>
    </subcellularLocation>
</comment>
<dbReference type="InterPro" id="IPR027756">
    <property type="entry name" value="Ovo-like"/>
</dbReference>
<proteinExistence type="predicted"/>
<gene>
    <name evidence="14" type="primary">jg19709</name>
    <name evidence="14" type="ORF">PAEG_LOCUS9010</name>
</gene>
<dbReference type="GO" id="GO:0008270">
    <property type="term" value="F:zinc ion binding"/>
    <property type="evidence" value="ECO:0007669"/>
    <property type="project" value="UniProtKB-UniRule"/>
</dbReference>
<feature type="domain" description="ZAD" evidence="13">
    <location>
        <begin position="14"/>
        <end position="84"/>
    </location>
</feature>